<reference evidence="3" key="2">
    <citation type="journal article" date="2021" name="Sci. Rep.">
        <title>The distribution of antibiotic resistance genes in chicken gut microbiota commensals.</title>
        <authorList>
            <person name="Juricova H."/>
            <person name="Matiasovicova J."/>
            <person name="Kubasova T."/>
            <person name="Cejkova D."/>
            <person name="Rychlik I."/>
        </authorList>
    </citation>
    <scope>NUCLEOTIDE SEQUENCE</scope>
    <source>
        <strain evidence="3">An559</strain>
    </source>
</reference>
<protein>
    <recommendedName>
        <fullName evidence="2">SGNH hydrolase-type esterase domain-containing protein</fullName>
    </recommendedName>
</protein>
<dbReference type="Proteomes" id="UP000774750">
    <property type="component" value="Unassembled WGS sequence"/>
</dbReference>
<organism evidence="3 4">
    <name type="scientific">Merdimmobilis hominis</name>
    <dbReference type="NCBI Taxonomy" id="2897707"/>
    <lineage>
        <taxon>Bacteria</taxon>
        <taxon>Bacillati</taxon>
        <taxon>Bacillota</taxon>
        <taxon>Clostridia</taxon>
        <taxon>Eubacteriales</taxon>
        <taxon>Oscillospiraceae</taxon>
        <taxon>Merdimmobilis</taxon>
    </lineage>
</organism>
<evidence type="ECO:0000256" key="1">
    <source>
        <dbReference type="SAM" id="Phobius"/>
    </source>
</evidence>
<gene>
    <name evidence="3" type="ORF">H6A12_09525</name>
</gene>
<keyword evidence="1" id="KW-0472">Membrane</keyword>
<evidence type="ECO:0000259" key="2">
    <source>
        <dbReference type="Pfam" id="PF13472"/>
    </source>
</evidence>
<reference evidence="3" key="1">
    <citation type="submission" date="2020-08" db="EMBL/GenBank/DDBJ databases">
        <authorList>
            <person name="Cejkova D."/>
            <person name="Kubasova T."/>
            <person name="Jahodarova E."/>
            <person name="Rychlik I."/>
        </authorList>
    </citation>
    <scope>NUCLEOTIDE SEQUENCE</scope>
    <source>
        <strain evidence="3">An559</strain>
    </source>
</reference>
<dbReference type="RefSeq" id="WP_204447309.1">
    <property type="nucleotide sequence ID" value="NZ_JACJKY010000016.1"/>
</dbReference>
<proteinExistence type="predicted"/>
<dbReference type="SUPFAM" id="SSF52266">
    <property type="entry name" value="SGNH hydrolase"/>
    <property type="match status" value="1"/>
</dbReference>
<evidence type="ECO:0000313" key="4">
    <source>
        <dbReference type="Proteomes" id="UP000774750"/>
    </source>
</evidence>
<comment type="caution">
    <text evidence="3">The sequence shown here is derived from an EMBL/GenBank/DDBJ whole genome shotgun (WGS) entry which is preliminary data.</text>
</comment>
<keyword evidence="1" id="KW-0812">Transmembrane</keyword>
<feature type="domain" description="SGNH hydrolase-type esterase" evidence="2">
    <location>
        <begin position="134"/>
        <end position="254"/>
    </location>
</feature>
<feature type="transmembrane region" description="Helical" evidence="1">
    <location>
        <begin position="7"/>
        <end position="28"/>
    </location>
</feature>
<dbReference type="InterPro" id="IPR013830">
    <property type="entry name" value="SGNH_hydro"/>
</dbReference>
<name>A0A938XA23_9FIRM</name>
<keyword evidence="4" id="KW-1185">Reference proteome</keyword>
<accession>A0A938XA23</accession>
<dbReference type="EMBL" id="JACJKY010000016">
    <property type="protein sequence ID" value="MBM6921394.1"/>
    <property type="molecule type" value="Genomic_DNA"/>
</dbReference>
<dbReference type="InterPro" id="IPR036514">
    <property type="entry name" value="SGNH_hydro_sf"/>
</dbReference>
<keyword evidence="1" id="KW-1133">Transmembrane helix</keyword>
<dbReference type="Gene3D" id="3.40.50.1110">
    <property type="entry name" value="SGNH hydrolase"/>
    <property type="match status" value="1"/>
</dbReference>
<dbReference type="AlphaFoldDB" id="A0A938XA23"/>
<sequence length="265" mass="29598">MTKRAKLIALTSTISFCIVLTLVLWIFMPVCGACGNRLCFGSCLKTPQQVESVDDSKYEKPDGVLSTQLAETAEASDAYMENVYFIGDSRTVALSTVGVDEDHLFAEVGLSHDHALDKRTVVMEDKTMVTIPDAVRITAPKIAIVNFGVNGIGYMDEDSFLEDYREMMETLRECSPDTIFVIEAILPVSSWYESQTNVRNQTITNMNQKLYDLAEELGCYYLATDVVMLDEDGTLKKEYDSGDGLHFSQSGYEVILQYVKTHQVP</sequence>
<evidence type="ECO:0000313" key="3">
    <source>
        <dbReference type="EMBL" id="MBM6921394.1"/>
    </source>
</evidence>
<dbReference type="Pfam" id="PF13472">
    <property type="entry name" value="Lipase_GDSL_2"/>
    <property type="match status" value="1"/>
</dbReference>